<dbReference type="InterPro" id="IPR050482">
    <property type="entry name" value="Sensor_HK_TwoCompSys"/>
</dbReference>
<sequence>MRDLIRIHHELTDNLDTPRILQTIAELGKELLEARYAAIGILDDEHRIKALIHTGMDDDGVELMGTMPQGKDLLGALIDTLRLDAAEGDPDGSVGFPAHHPWKSFLGVPIRVQDVFYGTLLIADSERGAFSDADEEMAEALAATAGIALQNARQLDASNRRAKWSAALADLARRPIEIDDEGNLCRIVEEVRQQSSADLAFLAKIAATGEVIVERAAGSATEDLSDVSFPLDAAALAAVVTAGVPVLLDRLVPPEPGGLAVPALSGPTMIVTYPRHGAAVGALVVCRDAGKEFFDAQDIEMGVEFAALINEMSRRRELLQTRQRVAVLEDRGRIARDLHDHVIQSLFATGLNLEEIAAMVPADAAARIGSEIDSIDSTITQIRQSIFELRREPRPGAVNLRTRILQIVDHVTGASPGTTQLVLSGPVDTLITGTCRDDVAAVVTEGLINVVKHAEASKVDVAVTAMDGTVNVEVTDDGRGPGEAAEVSGLLNLRRRAESRGGTFKLHGPPAGGTKLTWSVPL</sequence>
<protein>
    <submittedName>
        <fullName evidence="5">GAF domain-containing protein</fullName>
    </submittedName>
</protein>
<dbReference type="Pfam" id="PF13185">
    <property type="entry name" value="GAF_2"/>
    <property type="match status" value="1"/>
</dbReference>
<organism evidence="5 6">
    <name type="scientific">Aeromicrobium wangtongii</name>
    <dbReference type="NCBI Taxonomy" id="2969247"/>
    <lineage>
        <taxon>Bacteria</taxon>
        <taxon>Bacillati</taxon>
        <taxon>Actinomycetota</taxon>
        <taxon>Actinomycetes</taxon>
        <taxon>Propionibacteriales</taxon>
        <taxon>Nocardioidaceae</taxon>
        <taxon>Aeromicrobium</taxon>
    </lineage>
</organism>
<evidence type="ECO:0000256" key="1">
    <source>
        <dbReference type="ARBA" id="ARBA00022679"/>
    </source>
</evidence>
<evidence type="ECO:0000256" key="2">
    <source>
        <dbReference type="ARBA" id="ARBA00022777"/>
    </source>
</evidence>
<name>A0ABY5M5S1_9ACTN</name>
<dbReference type="EMBL" id="CP102173">
    <property type="protein sequence ID" value="UUP12043.1"/>
    <property type="molecule type" value="Genomic_DNA"/>
</dbReference>
<keyword evidence="1" id="KW-0808">Transferase</keyword>
<keyword evidence="3" id="KW-0902">Two-component regulatory system</keyword>
<dbReference type="PANTHER" id="PTHR24421:SF56">
    <property type="entry name" value="OXYGEN SENSOR HISTIDINE KINASE RESPONSE REGULATOR DOST"/>
    <property type="match status" value="1"/>
</dbReference>
<dbReference type="Gene3D" id="3.30.565.10">
    <property type="entry name" value="Histidine kinase-like ATPase, C-terminal domain"/>
    <property type="match status" value="1"/>
</dbReference>
<evidence type="ECO:0000256" key="3">
    <source>
        <dbReference type="ARBA" id="ARBA00023012"/>
    </source>
</evidence>
<dbReference type="RefSeq" id="WP_232399529.1">
    <property type="nucleotide sequence ID" value="NZ_CP102173.1"/>
</dbReference>
<dbReference type="SUPFAM" id="SSF55781">
    <property type="entry name" value="GAF domain-like"/>
    <property type="match status" value="2"/>
</dbReference>
<dbReference type="InterPro" id="IPR003018">
    <property type="entry name" value="GAF"/>
</dbReference>
<dbReference type="SUPFAM" id="SSF55874">
    <property type="entry name" value="ATPase domain of HSP90 chaperone/DNA topoisomerase II/histidine kinase"/>
    <property type="match status" value="1"/>
</dbReference>
<dbReference type="PANTHER" id="PTHR24421">
    <property type="entry name" value="NITRATE/NITRITE SENSOR PROTEIN NARX-RELATED"/>
    <property type="match status" value="1"/>
</dbReference>
<feature type="domain" description="GAF" evidence="4">
    <location>
        <begin position="179"/>
        <end position="323"/>
    </location>
</feature>
<reference evidence="5 6" key="1">
    <citation type="submission" date="2022-08" db="EMBL/GenBank/DDBJ databases">
        <title>novel species in genus Aeromicrobium.</title>
        <authorList>
            <person name="Ye L."/>
        </authorList>
    </citation>
    <scope>NUCLEOTIDE SEQUENCE [LARGE SCALE GENOMIC DNA]</scope>
    <source>
        <strain evidence="6">zg-Y1379</strain>
    </source>
</reference>
<dbReference type="SMART" id="SM00065">
    <property type="entry name" value="GAF"/>
    <property type="match status" value="2"/>
</dbReference>
<accession>A0ABY5M5S1</accession>
<evidence type="ECO:0000313" key="5">
    <source>
        <dbReference type="EMBL" id="UUP12043.1"/>
    </source>
</evidence>
<dbReference type="Gene3D" id="1.20.5.1930">
    <property type="match status" value="1"/>
</dbReference>
<proteinExistence type="predicted"/>
<dbReference type="Proteomes" id="UP001316184">
    <property type="component" value="Chromosome"/>
</dbReference>
<dbReference type="InterPro" id="IPR011712">
    <property type="entry name" value="Sig_transdc_His_kin_sub3_dim/P"/>
</dbReference>
<keyword evidence="6" id="KW-1185">Reference proteome</keyword>
<keyword evidence="2" id="KW-0418">Kinase</keyword>
<dbReference type="CDD" id="cd16917">
    <property type="entry name" value="HATPase_UhpB-NarQ-NarX-like"/>
    <property type="match status" value="1"/>
</dbReference>
<gene>
    <name evidence="5" type="ORF">NQV15_09225</name>
</gene>
<feature type="domain" description="GAF" evidence="4">
    <location>
        <begin position="16"/>
        <end position="159"/>
    </location>
</feature>
<evidence type="ECO:0000259" key="4">
    <source>
        <dbReference type="SMART" id="SM00065"/>
    </source>
</evidence>
<dbReference type="Pfam" id="PF07730">
    <property type="entry name" value="HisKA_3"/>
    <property type="match status" value="1"/>
</dbReference>
<dbReference type="InterPro" id="IPR029016">
    <property type="entry name" value="GAF-like_dom_sf"/>
</dbReference>
<evidence type="ECO:0000313" key="6">
    <source>
        <dbReference type="Proteomes" id="UP001316184"/>
    </source>
</evidence>
<dbReference type="Gene3D" id="3.30.450.40">
    <property type="match status" value="2"/>
</dbReference>
<dbReference type="InterPro" id="IPR036890">
    <property type="entry name" value="HATPase_C_sf"/>
</dbReference>